<keyword evidence="2" id="KW-0119">Carbohydrate metabolism</keyword>
<dbReference type="InterPro" id="IPR029058">
    <property type="entry name" value="AB_hydrolase_fold"/>
</dbReference>
<dbReference type="SUPFAM" id="SSF53474">
    <property type="entry name" value="alpha/beta-Hydrolases"/>
    <property type="match status" value="1"/>
</dbReference>
<dbReference type="RefSeq" id="WP_228714560.1">
    <property type="nucleotide sequence ID" value="NZ_SIHJ01000001.1"/>
</dbReference>
<evidence type="ECO:0000256" key="1">
    <source>
        <dbReference type="SAM" id="MobiDB-lite"/>
    </source>
</evidence>
<dbReference type="GO" id="GO:0045493">
    <property type="term" value="P:xylan catabolic process"/>
    <property type="evidence" value="ECO:0007669"/>
    <property type="project" value="UniProtKB-KW"/>
</dbReference>
<dbReference type="PANTHER" id="PTHR48098">
    <property type="entry name" value="ENTEROCHELIN ESTERASE-RELATED"/>
    <property type="match status" value="1"/>
</dbReference>
<dbReference type="Gene3D" id="3.40.50.1820">
    <property type="entry name" value="alpha/beta hydrolase"/>
    <property type="match status" value="1"/>
</dbReference>
<dbReference type="Pfam" id="PF00756">
    <property type="entry name" value="Esterase"/>
    <property type="match status" value="1"/>
</dbReference>
<feature type="compositionally biased region" description="Basic and acidic residues" evidence="1">
    <location>
        <begin position="40"/>
        <end position="49"/>
    </location>
</feature>
<evidence type="ECO:0000313" key="2">
    <source>
        <dbReference type="EMBL" id="TWT37005.1"/>
    </source>
</evidence>
<feature type="compositionally biased region" description="Polar residues" evidence="1">
    <location>
        <begin position="27"/>
        <end position="39"/>
    </location>
</feature>
<dbReference type="Proteomes" id="UP000316714">
    <property type="component" value="Unassembled WGS sequence"/>
</dbReference>
<keyword evidence="2" id="KW-0858">Xylan degradation</keyword>
<comment type="caution">
    <text evidence="2">The sequence shown here is derived from an EMBL/GenBank/DDBJ whole genome shotgun (WGS) entry which is preliminary data.</text>
</comment>
<keyword evidence="3" id="KW-1185">Reference proteome</keyword>
<accession>A0A5C5VH12</accession>
<keyword evidence="2" id="KW-0624">Polysaccharide degradation</keyword>
<dbReference type="EC" id="3.2.1.8" evidence="2"/>
<gene>
    <name evidence="2" type="primary">xynZ_3</name>
    <name evidence="2" type="ORF">KOR34_19510</name>
</gene>
<dbReference type="GO" id="GO:0016747">
    <property type="term" value="F:acyltransferase activity, transferring groups other than amino-acyl groups"/>
    <property type="evidence" value="ECO:0007669"/>
    <property type="project" value="TreeGrafter"/>
</dbReference>
<dbReference type="PANTHER" id="PTHR48098:SF1">
    <property type="entry name" value="DIACYLGLYCEROL ACYLTRANSFERASE_MYCOLYLTRANSFERASE AG85A"/>
    <property type="match status" value="1"/>
</dbReference>
<dbReference type="EMBL" id="SIHJ01000001">
    <property type="protein sequence ID" value="TWT37005.1"/>
    <property type="molecule type" value="Genomic_DNA"/>
</dbReference>
<dbReference type="GO" id="GO:0031176">
    <property type="term" value="F:endo-1,4-beta-xylanase activity"/>
    <property type="evidence" value="ECO:0007669"/>
    <property type="project" value="UniProtKB-EC"/>
</dbReference>
<dbReference type="InterPro" id="IPR050583">
    <property type="entry name" value="Mycobacterial_A85_antigen"/>
</dbReference>
<name>A0A5C5VH12_9BACT</name>
<organism evidence="2 3">
    <name type="scientific">Posidoniimonas corsicana</name>
    <dbReference type="NCBI Taxonomy" id="1938618"/>
    <lineage>
        <taxon>Bacteria</taxon>
        <taxon>Pseudomonadati</taxon>
        <taxon>Planctomycetota</taxon>
        <taxon>Planctomycetia</taxon>
        <taxon>Pirellulales</taxon>
        <taxon>Lacipirellulaceae</taxon>
        <taxon>Posidoniimonas</taxon>
    </lineage>
</organism>
<keyword evidence="2" id="KW-0378">Hydrolase</keyword>
<sequence>MNRITVALCCSAVMLLQSGDWLQTAQSQEAAPANNGRSVESSDRSERAPARSGRRGRFGGPITLGPDDKPAFADPPAGFDQPRDGIAHGELQMREYDSTSVGTRRKALVYTPPGYSKEKTYPVLYLLHGIGGDEEEWRRGGRPEAILDNLIADKQAESMIVVMPNGRAQKNDRAEGNVMASAPAFAKFERDLLDNLIPFIESEYAVQADRESRALAGLSMGGGQSLNFGLGHLDTFAWVGGFSSAPNTKPAAELVPDPQQTSGQLRLLYLSCGDRDGLIRVSQNVHAYLKDQGVPHVWHVDHHGHDFDHWKKALYHFSQLVFQDDAPGSPSARSAAADP</sequence>
<keyword evidence="2" id="KW-0326">Glycosidase</keyword>
<protein>
    <submittedName>
        <fullName evidence="2">Endo-1,4-beta-xylanase Z</fullName>
        <ecNumber evidence="2">3.2.1.8</ecNumber>
    </submittedName>
</protein>
<evidence type="ECO:0000313" key="3">
    <source>
        <dbReference type="Proteomes" id="UP000316714"/>
    </source>
</evidence>
<feature type="region of interest" description="Disordered" evidence="1">
    <location>
        <begin position="27"/>
        <end position="85"/>
    </location>
</feature>
<dbReference type="AlphaFoldDB" id="A0A5C5VH12"/>
<proteinExistence type="predicted"/>
<dbReference type="InterPro" id="IPR000801">
    <property type="entry name" value="Esterase-like"/>
</dbReference>
<reference evidence="2 3" key="1">
    <citation type="submission" date="2019-02" db="EMBL/GenBank/DDBJ databases">
        <title>Deep-cultivation of Planctomycetes and their phenomic and genomic characterization uncovers novel biology.</title>
        <authorList>
            <person name="Wiegand S."/>
            <person name="Jogler M."/>
            <person name="Boedeker C."/>
            <person name="Pinto D."/>
            <person name="Vollmers J."/>
            <person name="Rivas-Marin E."/>
            <person name="Kohn T."/>
            <person name="Peeters S.H."/>
            <person name="Heuer A."/>
            <person name="Rast P."/>
            <person name="Oberbeckmann S."/>
            <person name="Bunk B."/>
            <person name="Jeske O."/>
            <person name="Meyerdierks A."/>
            <person name="Storesund J.E."/>
            <person name="Kallscheuer N."/>
            <person name="Luecker S."/>
            <person name="Lage O.M."/>
            <person name="Pohl T."/>
            <person name="Merkel B.J."/>
            <person name="Hornburger P."/>
            <person name="Mueller R.-W."/>
            <person name="Bruemmer F."/>
            <person name="Labrenz M."/>
            <person name="Spormann A.M."/>
            <person name="Op Den Camp H."/>
            <person name="Overmann J."/>
            <person name="Amann R."/>
            <person name="Jetten M.S.M."/>
            <person name="Mascher T."/>
            <person name="Medema M.H."/>
            <person name="Devos D.P."/>
            <person name="Kaster A.-K."/>
            <person name="Ovreas L."/>
            <person name="Rohde M."/>
            <person name="Galperin M.Y."/>
            <person name="Jogler C."/>
        </authorList>
    </citation>
    <scope>NUCLEOTIDE SEQUENCE [LARGE SCALE GENOMIC DNA]</scope>
    <source>
        <strain evidence="2 3">KOR34</strain>
    </source>
</reference>